<sequence>MSRWGRARRRRATCAGRSWPRKEPCDAQRNHGVNGKRARGCRSFFSCGVCCGLDSPLRCADVQFPFFYCLQPARLCHSVRYCPRSPSLVGCATTELYRNKNKERSRPAATATTQRPRLVWPFCFFVSTASLTKIHERGQKQGQRLFFGRPLFLSRSQKIAPDRQRRPAVLFLLSPGFLERSVAFHLHFFFFLLTFFALFQ</sequence>
<evidence type="ECO:0000256" key="1">
    <source>
        <dbReference type="SAM" id="Phobius"/>
    </source>
</evidence>
<dbReference type="EMBL" id="KP136319">
    <property type="protein sequence ID" value="AJF98056.1"/>
    <property type="molecule type" value="Genomic_DNA"/>
</dbReference>
<keyword evidence="1" id="KW-0812">Transmembrane</keyword>
<dbReference type="Proteomes" id="UP000202511">
    <property type="component" value="Segment"/>
</dbReference>
<proteinExistence type="predicted"/>
<dbReference type="KEGG" id="vg:23462973"/>
<accession>A0A0B5JAQ6</accession>
<dbReference type="RefSeq" id="YP_009120291.1">
    <property type="nucleotide sequence ID" value="NC_026440.1"/>
</dbReference>
<reference evidence="2 3" key="1">
    <citation type="journal article" date="2015" name="Parasitol. Res.">
        <title>Viruses in close associations with free-living amoebae.</title>
        <authorList>
            <person name="Scheid P."/>
        </authorList>
    </citation>
    <scope>NUCLEOTIDE SEQUENCE [LARGE SCALE GENOMIC DNA]</scope>
    <source>
        <strain evidence="2">KlaHel</strain>
    </source>
</reference>
<keyword evidence="1" id="KW-0472">Membrane</keyword>
<name>A0A0B5JAQ6_9VIRU</name>
<keyword evidence="1" id="KW-1133">Transmembrane helix</keyword>
<organism evidence="2 3">
    <name type="scientific">Pandoravirus inopinatum</name>
    <dbReference type="NCBI Taxonomy" id="1605721"/>
    <lineage>
        <taxon>Viruses</taxon>
        <taxon>Pandoravirus</taxon>
    </lineage>
</organism>
<evidence type="ECO:0000313" key="2">
    <source>
        <dbReference type="EMBL" id="AJF98056.1"/>
    </source>
</evidence>
<protein>
    <submittedName>
        <fullName evidence="2">Uncharacterized protein</fullName>
    </submittedName>
</protein>
<evidence type="ECO:0000313" key="3">
    <source>
        <dbReference type="Proteomes" id="UP000202511"/>
    </source>
</evidence>
<feature type="transmembrane region" description="Helical" evidence="1">
    <location>
        <begin position="182"/>
        <end position="199"/>
    </location>
</feature>
<dbReference type="GeneID" id="23462973"/>